<reference evidence="6 7" key="1">
    <citation type="submission" date="2014-07" db="EMBL/GenBank/DDBJ databases">
        <title>Draft genome sequence of Thalassospira profundimaris R8-17.</title>
        <authorList>
            <person name="Lai Q."/>
            <person name="Shao Z."/>
        </authorList>
    </citation>
    <scope>NUCLEOTIDE SEQUENCE [LARGE SCALE GENOMIC DNA]</scope>
    <source>
        <strain evidence="6 7">R8-17</strain>
    </source>
</reference>
<evidence type="ECO:0000313" key="7">
    <source>
        <dbReference type="Proteomes" id="UP000253061"/>
    </source>
</evidence>
<dbReference type="InterPro" id="IPR012341">
    <property type="entry name" value="6hp_glycosidase-like_sf"/>
</dbReference>
<evidence type="ECO:0000313" key="6">
    <source>
        <dbReference type="EMBL" id="RCK22333.1"/>
    </source>
</evidence>
<gene>
    <name evidence="6" type="ORF">TH6_11770</name>
</gene>
<name>A0A367VAY9_9PROT</name>
<dbReference type="InterPro" id="IPR054491">
    <property type="entry name" value="MGH1-like_GH"/>
</dbReference>
<dbReference type="PANTHER" id="PTHR10412">
    <property type="entry name" value="MANNOSYL-OLIGOSACCHARIDE GLUCOSIDASE"/>
    <property type="match status" value="1"/>
</dbReference>
<evidence type="ECO:0000256" key="1">
    <source>
        <dbReference type="ARBA" id="ARBA00010833"/>
    </source>
</evidence>
<dbReference type="Gene3D" id="1.50.10.10">
    <property type="match status" value="1"/>
</dbReference>
<comment type="similarity">
    <text evidence="1">Belongs to the glycosyl hydrolase 63 family.</text>
</comment>
<keyword evidence="3" id="KW-0326">Glycosidase</keyword>
<feature type="region of interest" description="Disordered" evidence="4">
    <location>
        <begin position="440"/>
        <end position="463"/>
    </location>
</feature>
<dbReference type="Proteomes" id="UP000253061">
    <property type="component" value="Unassembled WGS sequence"/>
</dbReference>
<sequence>MSQMSQASLSLDQLTGTNRRAADILLGNDRGGYTVPSAKLYPFQWNWDSALVALGFSVFDPDRAWQEIESLLSAQWDNGMVPHIIFWKEEKSYFPGPEQWGTTDIAKSPPTSGITQPPVAATVIERLLAEDIAAHRDRAEKLLPKLDRWHQWFLDARDPDGRGVVAIMHPWESGRDNLPDWDRPLSFIDTTGVGTYHRRDTDIVNQDERPKNDDYDHYMALVRFGRDCNWDTEIIARDCPFWVAEPGMNAILRRAERDLINMATLLGQDDIAARAKARLARLDAGFEQLWSETVGGYVTLDLRRDEHATGLTSGSWLALFAGAVEPARAGKMAATLSHWLSQVEHSVPSFDPGHELFDSIRYWRGPVWAMINWMIATGLSEHGETDLADRIRRDTQSLIELSEFREYFCPVTGRGGGGTDFSWTASMSLYWAARPEALPTASRLSPSTAPSASPTGTADQENT</sequence>
<dbReference type="Pfam" id="PF22422">
    <property type="entry name" value="MGH1-like_GH"/>
    <property type="match status" value="1"/>
</dbReference>
<feature type="domain" description="Mannosylglycerate hydrolase MGH1-like glycoside hydrolase" evidence="5">
    <location>
        <begin position="41"/>
        <end position="424"/>
    </location>
</feature>
<evidence type="ECO:0000256" key="3">
    <source>
        <dbReference type="ARBA" id="ARBA00023295"/>
    </source>
</evidence>
<evidence type="ECO:0000256" key="2">
    <source>
        <dbReference type="ARBA" id="ARBA00022801"/>
    </source>
</evidence>
<dbReference type="GO" id="GO:0006487">
    <property type="term" value="P:protein N-linked glycosylation"/>
    <property type="evidence" value="ECO:0007669"/>
    <property type="project" value="TreeGrafter"/>
</dbReference>
<proteinExistence type="inferred from homology"/>
<dbReference type="AlphaFoldDB" id="A0A367VAY9"/>
<accession>A0A367VAY9</accession>
<dbReference type="InterPro" id="IPR008928">
    <property type="entry name" value="6-hairpin_glycosidase_sf"/>
</dbReference>
<dbReference type="GO" id="GO:0004573">
    <property type="term" value="F:Glc3Man9GlcNAc2 oligosaccharide glucosidase activity"/>
    <property type="evidence" value="ECO:0007669"/>
    <property type="project" value="InterPro"/>
</dbReference>
<dbReference type="GO" id="GO:0009311">
    <property type="term" value="P:oligosaccharide metabolic process"/>
    <property type="evidence" value="ECO:0007669"/>
    <property type="project" value="InterPro"/>
</dbReference>
<keyword evidence="2" id="KW-0378">Hydrolase</keyword>
<evidence type="ECO:0000256" key="4">
    <source>
        <dbReference type="SAM" id="MobiDB-lite"/>
    </source>
</evidence>
<organism evidence="6 7">
    <name type="scientific">Thalassospira profundimaris</name>
    <dbReference type="NCBI Taxonomy" id="502049"/>
    <lineage>
        <taxon>Bacteria</taxon>
        <taxon>Pseudomonadati</taxon>
        <taxon>Pseudomonadota</taxon>
        <taxon>Alphaproteobacteria</taxon>
        <taxon>Rhodospirillales</taxon>
        <taxon>Thalassospiraceae</taxon>
        <taxon>Thalassospira</taxon>
    </lineage>
</organism>
<comment type="caution">
    <text evidence="6">The sequence shown here is derived from an EMBL/GenBank/DDBJ whole genome shotgun (WGS) entry which is preliminary data.</text>
</comment>
<dbReference type="EMBL" id="JPWB01000004">
    <property type="protein sequence ID" value="RCK22333.1"/>
    <property type="molecule type" value="Genomic_DNA"/>
</dbReference>
<protein>
    <recommendedName>
        <fullName evidence="5">Mannosylglycerate hydrolase MGH1-like glycoside hydrolase domain-containing protein</fullName>
    </recommendedName>
</protein>
<evidence type="ECO:0000259" key="5">
    <source>
        <dbReference type="Pfam" id="PF22422"/>
    </source>
</evidence>
<dbReference type="PANTHER" id="PTHR10412:SF11">
    <property type="entry name" value="MANNOSYL-OLIGOSACCHARIDE GLUCOSIDASE"/>
    <property type="match status" value="1"/>
</dbReference>
<dbReference type="SUPFAM" id="SSF48208">
    <property type="entry name" value="Six-hairpin glycosidases"/>
    <property type="match status" value="1"/>
</dbReference>
<dbReference type="InterPro" id="IPR004888">
    <property type="entry name" value="Glycoside_hydrolase_63"/>
</dbReference>